<dbReference type="Gene3D" id="3.40.50.1820">
    <property type="entry name" value="alpha/beta hydrolase"/>
    <property type="match status" value="1"/>
</dbReference>
<reference evidence="3" key="1">
    <citation type="submission" date="2020-05" db="EMBL/GenBank/DDBJ databases">
        <authorList>
            <person name="Chiriac C."/>
            <person name="Salcher M."/>
            <person name="Ghai R."/>
            <person name="Kavagutti S V."/>
        </authorList>
    </citation>
    <scope>NUCLEOTIDE SEQUENCE</scope>
</reference>
<evidence type="ECO:0000313" key="3">
    <source>
        <dbReference type="EMBL" id="CAB4754966.1"/>
    </source>
</evidence>
<dbReference type="PANTHER" id="PTHR22946:SF9">
    <property type="entry name" value="POLYKETIDE TRANSFERASE AF380"/>
    <property type="match status" value="1"/>
</dbReference>
<proteinExistence type="predicted"/>
<dbReference type="Pfam" id="PF12146">
    <property type="entry name" value="Hydrolase_4"/>
    <property type="match status" value="1"/>
</dbReference>
<sequence length="248" mass="26024">MTRTWTRADLTFASGDGSCAAWLYTPSGVTREAPGPVLVMAHGLGGLRTERLDAFAERFAAAGYSCLVFDYRTFGASPGEPRELLDIARQREDWRAAVAVARTLPTVDPNRVVVWGTSFSGGHVLVTAAEDPRIAAAVSQCPFTDGLASALAMDSLTSVRVTALGLADLAASRVGLGPLRVPNYGPPGSVALMTAPDAAPGFEALMPSPAAGPKRVPARIALQVPLAFPGRRAKDVRCPLHVPIPTPR</sequence>
<dbReference type="InterPro" id="IPR022742">
    <property type="entry name" value="Hydrolase_4"/>
</dbReference>
<keyword evidence="1" id="KW-0378">Hydrolase</keyword>
<organism evidence="3">
    <name type="scientific">freshwater metagenome</name>
    <dbReference type="NCBI Taxonomy" id="449393"/>
    <lineage>
        <taxon>unclassified sequences</taxon>
        <taxon>metagenomes</taxon>
        <taxon>ecological metagenomes</taxon>
    </lineage>
</organism>
<protein>
    <submittedName>
        <fullName evidence="3">Unannotated protein</fullName>
    </submittedName>
</protein>
<evidence type="ECO:0000259" key="2">
    <source>
        <dbReference type="Pfam" id="PF12146"/>
    </source>
</evidence>
<accession>A0A6J6U631</accession>
<dbReference type="InterPro" id="IPR029058">
    <property type="entry name" value="AB_hydrolase_fold"/>
</dbReference>
<dbReference type="AlphaFoldDB" id="A0A6J6U631"/>
<evidence type="ECO:0000256" key="1">
    <source>
        <dbReference type="ARBA" id="ARBA00022801"/>
    </source>
</evidence>
<dbReference type="PANTHER" id="PTHR22946">
    <property type="entry name" value="DIENELACTONE HYDROLASE DOMAIN-CONTAINING PROTEIN-RELATED"/>
    <property type="match status" value="1"/>
</dbReference>
<gene>
    <name evidence="3" type="ORF">UFOPK2761_02237</name>
</gene>
<dbReference type="InterPro" id="IPR050261">
    <property type="entry name" value="FrsA_esterase"/>
</dbReference>
<feature type="domain" description="Serine aminopeptidase S33" evidence="2">
    <location>
        <begin position="36"/>
        <end position="146"/>
    </location>
</feature>
<dbReference type="EMBL" id="CAEZYQ010000018">
    <property type="protein sequence ID" value="CAB4754966.1"/>
    <property type="molecule type" value="Genomic_DNA"/>
</dbReference>
<dbReference type="GO" id="GO:0016788">
    <property type="term" value="F:hydrolase activity, acting on ester bonds"/>
    <property type="evidence" value="ECO:0007669"/>
    <property type="project" value="UniProtKB-ARBA"/>
</dbReference>
<dbReference type="SUPFAM" id="SSF53474">
    <property type="entry name" value="alpha/beta-Hydrolases"/>
    <property type="match status" value="1"/>
</dbReference>
<name>A0A6J6U631_9ZZZZ</name>